<protein>
    <submittedName>
        <fullName evidence="5">EAL domain-containing protein</fullName>
    </submittedName>
</protein>
<keyword evidence="6" id="KW-1185">Reference proteome</keyword>
<evidence type="ECO:0000313" key="5">
    <source>
        <dbReference type="EMBL" id="MCC6070896.1"/>
    </source>
</evidence>
<feature type="domain" description="PAS" evidence="1">
    <location>
        <begin position="31"/>
        <end position="70"/>
    </location>
</feature>
<dbReference type="InterPro" id="IPR029787">
    <property type="entry name" value="Nucleotide_cyclase"/>
</dbReference>
<dbReference type="CDD" id="cd01949">
    <property type="entry name" value="GGDEF"/>
    <property type="match status" value="1"/>
</dbReference>
<dbReference type="SMART" id="SM00267">
    <property type="entry name" value="GGDEF"/>
    <property type="match status" value="1"/>
</dbReference>
<dbReference type="Proteomes" id="UP001198701">
    <property type="component" value="Unassembled WGS sequence"/>
</dbReference>
<feature type="domain" description="PAC" evidence="2">
    <location>
        <begin position="219"/>
        <end position="271"/>
    </location>
</feature>
<dbReference type="InterPro" id="IPR000014">
    <property type="entry name" value="PAS"/>
</dbReference>
<evidence type="ECO:0000259" key="1">
    <source>
        <dbReference type="PROSITE" id="PS50112"/>
    </source>
</evidence>
<evidence type="ECO:0000259" key="2">
    <source>
        <dbReference type="PROSITE" id="PS50113"/>
    </source>
</evidence>
<dbReference type="Gene3D" id="3.30.70.270">
    <property type="match status" value="1"/>
</dbReference>
<dbReference type="InterPro" id="IPR001633">
    <property type="entry name" value="EAL_dom"/>
</dbReference>
<dbReference type="SMART" id="SM00086">
    <property type="entry name" value="PAC"/>
    <property type="match status" value="4"/>
</dbReference>
<evidence type="ECO:0000259" key="3">
    <source>
        <dbReference type="PROSITE" id="PS50883"/>
    </source>
</evidence>
<dbReference type="Pfam" id="PF13426">
    <property type="entry name" value="PAS_9"/>
    <property type="match status" value="2"/>
</dbReference>
<dbReference type="InterPro" id="IPR013656">
    <property type="entry name" value="PAS_4"/>
</dbReference>
<dbReference type="PANTHER" id="PTHR44757">
    <property type="entry name" value="DIGUANYLATE CYCLASE DGCP"/>
    <property type="match status" value="1"/>
</dbReference>
<feature type="domain" description="PAC" evidence="2">
    <location>
        <begin position="90"/>
        <end position="142"/>
    </location>
</feature>
<reference evidence="5 6" key="1">
    <citation type="submission" date="2021-11" db="EMBL/GenBank/DDBJ databases">
        <authorList>
            <person name="Huq M.A."/>
        </authorList>
    </citation>
    <scope>NUCLEOTIDE SEQUENCE [LARGE SCALE GENOMIC DNA]</scope>
    <source>
        <strain evidence="5 6">MAHUQ-52</strain>
    </source>
</reference>
<feature type="domain" description="PAC" evidence="2">
    <location>
        <begin position="358"/>
        <end position="410"/>
    </location>
</feature>
<dbReference type="SUPFAM" id="SSF55073">
    <property type="entry name" value="Nucleotide cyclase"/>
    <property type="match status" value="1"/>
</dbReference>
<dbReference type="CDD" id="cd00130">
    <property type="entry name" value="PAS"/>
    <property type="match status" value="2"/>
</dbReference>
<dbReference type="SMART" id="SM00091">
    <property type="entry name" value="PAS"/>
    <property type="match status" value="4"/>
</dbReference>
<accession>A0ABS8IR60</accession>
<feature type="domain" description="GGDEF" evidence="4">
    <location>
        <begin position="574"/>
        <end position="707"/>
    </location>
</feature>
<dbReference type="Pfam" id="PF08447">
    <property type="entry name" value="PAS_3"/>
    <property type="match status" value="1"/>
</dbReference>
<gene>
    <name evidence="5" type="ORF">LMJ30_08005</name>
</gene>
<evidence type="ECO:0000259" key="4">
    <source>
        <dbReference type="PROSITE" id="PS50887"/>
    </source>
</evidence>
<dbReference type="Pfam" id="PF00990">
    <property type="entry name" value="GGDEF"/>
    <property type="match status" value="1"/>
</dbReference>
<dbReference type="InterPro" id="IPR000160">
    <property type="entry name" value="GGDEF_dom"/>
</dbReference>
<dbReference type="NCBIfam" id="TIGR00229">
    <property type="entry name" value="sensory_box"/>
    <property type="match status" value="3"/>
</dbReference>
<dbReference type="SUPFAM" id="SSF141868">
    <property type="entry name" value="EAL domain-like"/>
    <property type="match status" value="1"/>
</dbReference>
<dbReference type="PROSITE" id="PS50113">
    <property type="entry name" value="PAC"/>
    <property type="match status" value="4"/>
</dbReference>
<dbReference type="Gene3D" id="3.20.20.450">
    <property type="entry name" value="EAL domain"/>
    <property type="match status" value="1"/>
</dbReference>
<dbReference type="InterPro" id="IPR000700">
    <property type="entry name" value="PAS-assoc_C"/>
</dbReference>
<dbReference type="PANTHER" id="PTHR44757:SF4">
    <property type="entry name" value="DIGUANYLATE CYCLASE DGCE-RELATED"/>
    <property type="match status" value="1"/>
</dbReference>
<dbReference type="InterPro" id="IPR043128">
    <property type="entry name" value="Rev_trsase/Diguanyl_cyclase"/>
</dbReference>
<dbReference type="Pfam" id="PF08448">
    <property type="entry name" value="PAS_4"/>
    <property type="match status" value="1"/>
</dbReference>
<dbReference type="NCBIfam" id="TIGR00254">
    <property type="entry name" value="GGDEF"/>
    <property type="match status" value="1"/>
</dbReference>
<comment type="caution">
    <text evidence="5">The sequence shown here is derived from an EMBL/GenBank/DDBJ whole genome shotgun (WGS) entry which is preliminary data.</text>
</comment>
<dbReference type="SUPFAM" id="SSF55785">
    <property type="entry name" value="PYP-like sensor domain (PAS domain)"/>
    <property type="match status" value="4"/>
</dbReference>
<dbReference type="PROSITE" id="PS50887">
    <property type="entry name" value="GGDEF"/>
    <property type="match status" value="1"/>
</dbReference>
<feature type="domain" description="PAS" evidence="1">
    <location>
        <begin position="411"/>
        <end position="484"/>
    </location>
</feature>
<dbReference type="Gene3D" id="3.30.450.20">
    <property type="entry name" value="PAS domain"/>
    <property type="match status" value="4"/>
</dbReference>
<dbReference type="EMBL" id="JAJHPV010000012">
    <property type="protein sequence ID" value="MCC6070896.1"/>
    <property type="molecule type" value="Genomic_DNA"/>
</dbReference>
<dbReference type="InterPro" id="IPR052155">
    <property type="entry name" value="Biofilm_reg_signaling"/>
</dbReference>
<dbReference type="PROSITE" id="PS50883">
    <property type="entry name" value="EAL"/>
    <property type="match status" value="1"/>
</dbReference>
<dbReference type="InterPro" id="IPR035965">
    <property type="entry name" value="PAS-like_dom_sf"/>
</dbReference>
<dbReference type="RefSeq" id="WP_229431819.1">
    <property type="nucleotide sequence ID" value="NZ_JAJHPV010000012.1"/>
</dbReference>
<sequence>MPERCLASVLSQHESAELFRLMVAGIRECGVMMLDPEGTITTWNQAAQEMTGYASEQAIGAGYALVYTDDDRQQQLPGHDLDLAARTGFVGNEVWRRRRDGSLFWAHTSLTALRDAGGALLGYSATLVDMTHLCRLKQCERERQEIELILGAAWCGIWKWDIGRDEVTVSRHLRELLGYDSGERTLRFADWMLCVLEDDRRRIEAQLTALRDKPALAPLDTELRCRTREGPARWFFLRANWEHDVDGRGPVLVGACVDIDNRKQAENEKMRLYHQLRQERARFANILEQLPSGVILAEAPSGKLIYQNRAGEAMLGRGIDGVASTEDYGSYVLYDAKGRRMRTEDLPLTQSIREGRPVVQELQYDRGDGKRVHFAVTTALIADPDGSARTAVAVMQDVTELKQAQLCAATEKERALVTLAAITDGVVTLGRDGLVTSVNPSAERLLGRTEAAAVGHPVADVLSVDEPGGEQAIQDAVMQCQQERRPIPGLPHLTAHGRDGRRFSIDNAVAPVTLADGELIGAVLVMHDVTESKRLVRKLGFEASHDSLTGLFNRREFEQRLQRALDHSRQDGSAGSALLYLDLDQFKIVNDTCGHSAGDDLLRLLAQSYVSHVRERDTLARIGGDEFALIVEHCDVDEALGVAYKLLDATRNLRYACKGRMFQLGVSIGITPIDTGTATVEEALRRADHACYIAKERGRNRAYVHDTSDHDFAQRRSDMHWVTRLAHAFDHDQLQLYRQPIVPISDAGGAARHYEILLRLGTGQGAPIGPASFLPAAERYDLILKIDRWVLMRTLDWMSNHRDDTEHLDMCSINLSRRSLGDQSFHKFAAELIDRSDVPPHKLCFEITENGAIANMNKTTNFIRTLSARGCRFSLDDFGSGMTSLSYLKELPVDFIKIDGAFIQTMSSSEVDYEMVRFTNEISHMMGRKTIAEYVSDPAILGTLHAIGVDYAQGFWVGKPRPLMA</sequence>
<evidence type="ECO:0000313" key="6">
    <source>
        <dbReference type="Proteomes" id="UP001198701"/>
    </source>
</evidence>
<proteinExistence type="predicted"/>
<dbReference type="InterPro" id="IPR001610">
    <property type="entry name" value="PAC"/>
</dbReference>
<feature type="domain" description="EAL" evidence="3">
    <location>
        <begin position="718"/>
        <end position="965"/>
    </location>
</feature>
<dbReference type="SMART" id="SM00052">
    <property type="entry name" value="EAL"/>
    <property type="match status" value="1"/>
</dbReference>
<dbReference type="InterPro" id="IPR013655">
    <property type="entry name" value="PAS_fold_3"/>
</dbReference>
<dbReference type="InterPro" id="IPR035919">
    <property type="entry name" value="EAL_sf"/>
</dbReference>
<dbReference type="PROSITE" id="PS50112">
    <property type="entry name" value="PAS"/>
    <property type="match status" value="2"/>
</dbReference>
<feature type="domain" description="PAC" evidence="2">
    <location>
        <begin position="488"/>
        <end position="541"/>
    </location>
</feature>
<name>A0ABS8IR60_9BURK</name>
<dbReference type="Pfam" id="PF00563">
    <property type="entry name" value="EAL"/>
    <property type="match status" value="1"/>
</dbReference>
<organism evidence="5 6">
    <name type="scientific">Massilia agrisoli</name>
    <dbReference type="NCBI Taxonomy" id="2892444"/>
    <lineage>
        <taxon>Bacteria</taxon>
        <taxon>Pseudomonadati</taxon>
        <taxon>Pseudomonadota</taxon>
        <taxon>Betaproteobacteria</taxon>
        <taxon>Burkholderiales</taxon>
        <taxon>Oxalobacteraceae</taxon>
        <taxon>Telluria group</taxon>
        <taxon>Massilia</taxon>
    </lineage>
</organism>
<dbReference type="CDD" id="cd01948">
    <property type="entry name" value="EAL"/>
    <property type="match status" value="1"/>
</dbReference>